<dbReference type="EMBL" id="JFAX01000009">
    <property type="protein sequence ID" value="EXI67571.1"/>
    <property type="molecule type" value="Genomic_DNA"/>
</dbReference>
<dbReference type="PATRIC" id="fig|1454001.3.peg.1981"/>
<reference evidence="3" key="1">
    <citation type="submission" date="2014-02" db="EMBL/GenBank/DDBJ databases">
        <title>Expanding our view of genomic diversity in Candidatus Accumulibacter clades.</title>
        <authorList>
            <person name="Skennerton C.T."/>
            <person name="Barr J.J."/>
            <person name="Slater F.R."/>
            <person name="Bond P.L."/>
            <person name="Tyson G.W."/>
        </authorList>
    </citation>
    <scope>NUCLEOTIDE SEQUENCE [LARGE SCALE GENOMIC DNA]</scope>
</reference>
<dbReference type="Gene3D" id="3.10.450.40">
    <property type="match status" value="1"/>
</dbReference>
<name>A0A011MYD1_9PROT</name>
<keyword evidence="1" id="KW-0732">Signal</keyword>
<feature type="signal peptide" evidence="1">
    <location>
        <begin position="1"/>
        <end position="27"/>
    </location>
</feature>
<dbReference type="AlphaFoldDB" id="A0A011MYD1"/>
<keyword evidence="4" id="KW-1185">Reference proteome</keyword>
<evidence type="ECO:0000256" key="1">
    <source>
        <dbReference type="SAM" id="SignalP"/>
    </source>
</evidence>
<accession>A0A011MYD1</accession>
<dbReference type="Proteomes" id="UP000020218">
    <property type="component" value="Unassembled WGS sequence"/>
</dbReference>
<gene>
    <name evidence="3" type="ORF">AW08_01832</name>
</gene>
<dbReference type="InterPro" id="IPR025711">
    <property type="entry name" value="PepSY"/>
</dbReference>
<feature type="domain" description="PepSY" evidence="2">
    <location>
        <begin position="46"/>
        <end position="104"/>
    </location>
</feature>
<evidence type="ECO:0000259" key="2">
    <source>
        <dbReference type="Pfam" id="PF03413"/>
    </source>
</evidence>
<feature type="chain" id="PRO_5001462124" evidence="1">
    <location>
        <begin position="28"/>
        <end position="114"/>
    </location>
</feature>
<dbReference type="Pfam" id="PF03413">
    <property type="entry name" value="PepSY"/>
    <property type="match status" value="1"/>
</dbReference>
<evidence type="ECO:0000313" key="4">
    <source>
        <dbReference type="Proteomes" id="UP000020218"/>
    </source>
</evidence>
<proteinExistence type="predicted"/>
<evidence type="ECO:0000313" key="3">
    <source>
        <dbReference type="EMBL" id="EXI67571.1"/>
    </source>
</evidence>
<dbReference type="STRING" id="1454001.AW08_01832"/>
<organism evidence="3 4">
    <name type="scientific">Candidatus Accumulibacter adjunctus</name>
    <dbReference type="NCBI Taxonomy" id="1454001"/>
    <lineage>
        <taxon>Bacteria</taxon>
        <taxon>Pseudomonadati</taxon>
        <taxon>Pseudomonadota</taxon>
        <taxon>Betaproteobacteria</taxon>
        <taxon>Candidatus Accumulibacter</taxon>
    </lineage>
</organism>
<comment type="caution">
    <text evidence="3">The sequence shown here is derived from an EMBL/GenBank/DDBJ whole genome shotgun (WGS) entry which is preliminary data.</text>
</comment>
<sequence length="114" mass="12867">MTRAPPSLWQALACAAWLLASPAIAHASDDHDHDRARQAVEAGEILPLARVLERVEQLHPGQVIDVELEREHDARWIYKLKVLQRGGALIRLKVDARDGTVLGSRTREKDKERH</sequence>
<protein>
    <submittedName>
        <fullName evidence="3">Peptidase propeptide and YPEB domain protein</fullName>
    </submittedName>
</protein>